<dbReference type="Proteomes" id="UP000316727">
    <property type="component" value="Unassembled WGS sequence"/>
</dbReference>
<keyword evidence="2" id="KW-0449">Lipoprotein</keyword>
<dbReference type="Gene3D" id="1.25.40.390">
    <property type="match status" value="1"/>
</dbReference>
<evidence type="ECO:0000313" key="3">
    <source>
        <dbReference type="Proteomes" id="UP000316727"/>
    </source>
</evidence>
<dbReference type="InterPro" id="IPR041662">
    <property type="entry name" value="SusD-like_2"/>
</dbReference>
<dbReference type="Pfam" id="PF12771">
    <property type="entry name" value="SusD-like_2"/>
    <property type="match status" value="1"/>
</dbReference>
<gene>
    <name evidence="2" type="ORF">FJM65_04110</name>
</gene>
<name>A0A501W919_9BACT</name>
<sequence length="501" mass="54725">MKKRFIYMALGLVLAQGFSACETVDFGDINENRNGASEAYPAGLLAGAIQTFATQTGRQGVLNPTLYVQYQSQVTYTDEMLYAETPASWATYYNRILPNLTTVINIARDEEQRTPELAAQGDPDNQLGVALIFRAMVLKRLTDNWGDAPLSQALLGIENLTPAYDSQEQIYMQLIADLQEGRDLIKTGADAPVGDILYGGDMANWQKLANSLLMQASLQLSEVDAESSIDAVGVFNDALNHEAGVIDEVSEEAWFKYEALTAYQNPFNRNRAADYFLADEFVDALQGDPMGAEGSLNPTSNTTFDARIYAYATDAELEGVPYGYNDETGAGRAKASTYVWSAEASLPAMTAGYTYLNRAEAAQRGWTNEVAADMLVKGIELSFQTWDERTGEDIASGAEAYAVARVADALTAEGGMLQVIAEEKWKALFPQGFDAWAEWRRTGYPELTPAADALNDGAIARRYDYPVEETTLNNANLQGGISGLAPAADKNTSRVWWDVAE</sequence>
<keyword evidence="3" id="KW-1185">Reference proteome</keyword>
<evidence type="ECO:0000313" key="2">
    <source>
        <dbReference type="EMBL" id="TPE45232.1"/>
    </source>
</evidence>
<organism evidence="2 3">
    <name type="scientific">Pontibacter mangrovi</name>
    <dbReference type="NCBI Taxonomy" id="2589816"/>
    <lineage>
        <taxon>Bacteria</taxon>
        <taxon>Pseudomonadati</taxon>
        <taxon>Bacteroidota</taxon>
        <taxon>Cytophagia</taxon>
        <taxon>Cytophagales</taxon>
        <taxon>Hymenobacteraceae</taxon>
        <taxon>Pontibacter</taxon>
    </lineage>
</organism>
<dbReference type="InterPro" id="IPR011990">
    <property type="entry name" value="TPR-like_helical_dom_sf"/>
</dbReference>
<evidence type="ECO:0000256" key="1">
    <source>
        <dbReference type="SAM" id="SignalP"/>
    </source>
</evidence>
<accession>A0A501W919</accession>
<comment type="caution">
    <text evidence="2">The sequence shown here is derived from an EMBL/GenBank/DDBJ whole genome shotgun (WGS) entry which is preliminary data.</text>
</comment>
<proteinExistence type="predicted"/>
<dbReference type="OrthoDB" id="622163at2"/>
<protein>
    <submittedName>
        <fullName evidence="2">SusD/RagB family nutrient-binding outer membrane lipoprotein</fullName>
    </submittedName>
</protein>
<dbReference type="PROSITE" id="PS51257">
    <property type="entry name" value="PROKAR_LIPOPROTEIN"/>
    <property type="match status" value="1"/>
</dbReference>
<keyword evidence="1" id="KW-0732">Signal</keyword>
<dbReference type="AlphaFoldDB" id="A0A501W919"/>
<feature type="signal peptide" evidence="1">
    <location>
        <begin position="1"/>
        <end position="20"/>
    </location>
</feature>
<dbReference type="EMBL" id="VFRQ01000002">
    <property type="protein sequence ID" value="TPE45232.1"/>
    <property type="molecule type" value="Genomic_DNA"/>
</dbReference>
<reference evidence="2 3" key="1">
    <citation type="submission" date="2019-06" db="EMBL/GenBank/DDBJ databases">
        <title>A novel bacterium of genus Pontibacter, isolated from marine sediment.</title>
        <authorList>
            <person name="Huang H."/>
            <person name="Mo K."/>
            <person name="Hu Y."/>
        </authorList>
    </citation>
    <scope>NUCLEOTIDE SEQUENCE [LARGE SCALE GENOMIC DNA]</scope>
    <source>
        <strain evidence="2 3">HB172049</strain>
    </source>
</reference>
<feature type="chain" id="PRO_5021390806" evidence="1">
    <location>
        <begin position="21"/>
        <end position="501"/>
    </location>
</feature>
<dbReference type="SUPFAM" id="SSF48452">
    <property type="entry name" value="TPR-like"/>
    <property type="match status" value="1"/>
</dbReference>